<keyword evidence="2" id="KW-0732">Signal</keyword>
<dbReference type="GeneID" id="37023834"/>
<evidence type="ECO:0000313" key="4">
    <source>
        <dbReference type="Proteomes" id="UP000245771"/>
    </source>
</evidence>
<protein>
    <recommendedName>
        <fullName evidence="5">Secreted protein</fullName>
    </recommendedName>
</protein>
<reference evidence="3 4" key="1">
    <citation type="journal article" date="2018" name="Mol. Biol. Evol.">
        <title>Broad Genomic Sampling Reveals a Smut Pathogenic Ancestry of the Fungal Clade Ustilaginomycotina.</title>
        <authorList>
            <person name="Kijpornyongpan T."/>
            <person name="Mondo S.J."/>
            <person name="Barry K."/>
            <person name="Sandor L."/>
            <person name="Lee J."/>
            <person name="Lipzen A."/>
            <person name="Pangilinan J."/>
            <person name="LaButti K."/>
            <person name="Hainaut M."/>
            <person name="Henrissat B."/>
            <person name="Grigoriev I.V."/>
            <person name="Spatafora J.W."/>
            <person name="Aime M.C."/>
        </authorList>
    </citation>
    <scope>NUCLEOTIDE SEQUENCE [LARGE SCALE GENOMIC DNA]</scope>
    <source>
        <strain evidence="3 4">MCA 3882</strain>
    </source>
</reference>
<evidence type="ECO:0008006" key="5">
    <source>
        <dbReference type="Google" id="ProtNLM"/>
    </source>
</evidence>
<feature type="chain" id="PRO_5016306850" description="Secreted protein" evidence="2">
    <location>
        <begin position="25"/>
        <end position="201"/>
    </location>
</feature>
<proteinExistence type="predicted"/>
<feature type="compositionally biased region" description="Polar residues" evidence="1">
    <location>
        <begin position="150"/>
        <end position="192"/>
    </location>
</feature>
<dbReference type="EMBL" id="KZ819602">
    <property type="protein sequence ID" value="PWN38185.1"/>
    <property type="molecule type" value="Genomic_DNA"/>
</dbReference>
<evidence type="ECO:0000256" key="2">
    <source>
        <dbReference type="SAM" id="SignalP"/>
    </source>
</evidence>
<feature type="compositionally biased region" description="Polar residues" evidence="1">
    <location>
        <begin position="111"/>
        <end position="122"/>
    </location>
</feature>
<dbReference type="Proteomes" id="UP000245771">
    <property type="component" value="Unassembled WGS sequence"/>
</dbReference>
<gene>
    <name evidence="3" type="ORF">FA14DRAFT_23738</name>
</gene>
<name>A0A316VRR4_9BASI</name>
<dbReference type="RefSeq" id="XP_025358487.1">
    <property type="nucleotide sequence ID" value="XM_025502053.1"/>
</dbReference>
<keyword evidence="4" id="KW-1185">Reference proteome</keyword>
<dbReference type="AlphaFoldDB" id="A0A316VRR4"/>
<feature type="signal peptide" evidence="2">
    <location>
        <begin position="1"/>
        <end position="24"/>
    </location>
</feature>
<accession>A0A316VRR4</accession>
<evidence type="ECO:0000313" key="3">
    <source>
        <dbReference type="EMBL" id="PWN38185.1"/>
    </source>
</evidence>
<feature type="region of interest" description="Disordered" evidence="1">
    <location>
        <begin position="110"/>
        <end position="201"/>
    </location>
</feature>
<organism evidence="3 4">
    <name type="scientific">Meira miltonrushii</name>
    <dbReference type="NCBI Taxonomy" id="1280837"/>
    <lineage>
        <taxon>Eukaryota</taxon>
        <taxon>Fungi</taxon>
        <taxon>Dikarya</taxon>
        <taxon>Basidiomycota</taxon>
        <taxon>Ustilaginomycotina</taxon>
        <taxon>Exobasidiomycetes</taxon>
        <taxon>Exobasidiales</taxon>
        <taxon>Brachybasidiaceae</taxon>
        <taxon>Meira</taxon>
    </lineage>
</organism>
<sequence length="201" mass="21962">MRLITTIVQLTFLVLLQIIATSSAPTKFSFGRIIGKAARGVKCAGHACFVEAPVRTGHAISDTASKALKGSDSITAKISKGFRNMREEINKPIPRQEKYKIEVLERKNMKLQHQQQRLNKQSQKLESKRQSLSGQSSSANSAPQSATSQHLSHPSPQHGESSTHSNGNSHVSHAPQRSANSYNPQRSYSSGPQIVRSHSVA</sequence>
<dbReference type="InParanoid" id="A0A316VRR4"/>
<evidence type="ECO:0000256" key="1">
    <source>
        <dbReference type="SAM" id="MobiDB-lite"/>
    </source>
</evidence>
<feature type="compositionally biased region" description="Low complexity" evidence="1">
    <location>
        <begin position="130"/>
        <end position="149"/>
    </location>
</feature>